<name>A0ACB9MZZ8_9MYRT</name>
<proteinExistence type="predicted"/>
<keyword evidence="2" id="KW-1185">Reference proteome</keyword>
<accession>A0ACB9MZZ8</accession>
<organism evidence="1 2">
    <name type="scientific">Melastoma candidum</name>
    <dbReference type="NCBI Taxonomy" id="119954"/>
    <lineage>
        <taxon>Eukaryota</taxon>
        <taxon>Viridiplantae</taxon>
        <taxon>Streptophyta</taxon>
        <taxon>Embryophyta</taxon>
        <taxon>Tracheophyta</taxon>
        <taxon>Spermatophyta</taxon>
        <taxon>Magnoliopsida</taxon>
        <taxon>eudicotyledons</taxon>
        <taxon>Gunneridae</taxon>
        <taxon>Pentapetalae</taxon>
        <taxon>rosids</taxon>
        <taxon>malvids</taxon>
        <taxon>Myrtales</taxon>
        <taxon>Melastomataceae</taxon>
        <taxon>Melastomatoideae</taxon>
        <taxon>Melastomateae</taxon>
        <taxon>Melastoma</taxon>
    </lineage>
</organism>
<protein>
    <submittedName>
        <fullName evidence="1">Uncharacterized protein</fullName>
    </submittedName>
</protein>
<comment type="caution">
    <text evidence="1">The sequence shown here is derived from an EMBL/GenBank/DDBJ whole genome shotgun (WGS) entry which is preliminary data.</text>
</comment>
<dbReference type="EMBL" id="CM042887">
    <property type="protein sequence ID" value="KAI4329817.1"/>
    <property type="molecule type" value="Genomic_DNA"/>
</dbReference>
<evidence type="ECO:0000313" key="2">
    <source>
        <dbReference type="Proteomes" id="UP001057402"/>
    </source>
</evidence>
<evidence type="ECO:0000313" key="1">
    <source>
        <dbReference type="EMBL" id="KAI4329817.1"/>
    </source>
</evidence>
<gene>
    <name evidence="1" type="ORF">MLD38_028161</name>
</gene>
<reference evidence="2" key="1">
    <citation type="journal article" date="2023" name="Front. Plant Sci.">
        <title>Chromosomal-level genome assembly of Melastoma candidum provides insights into trichome evolution.</title>
        <authorList>
            <person name="Zhong Y."/>
            <person name="Wu W."/>
            <person name="Sun C."/>
            <person name="Zou P."/>
            <person name="Liu Y."/>
            <person name="Dai S."/>
            <person name="Zhou R."/>
        </authorList>
    </citation>
    <scope>NUCLEOTIDE SEQUENCE [LARGE SCALE GENOMIC DNA]</scope>
</reference>
<sequence length="509" mass="57077">MGRASGIKIQPEISTVRCWADEAICGHQLPVSFSPPSALESTAPERKQKIQNQLSSMTSAELISNYRNFRETSYGIKQQEKVEEAALVDCQKLSIQEVIRLAGMRFIQMHDPRFAYLSALMLPSGQSISGLSKRDIEEVELVQLLLSAADEVGQQQFDQANAVLSYCEMFSPKQASPVQNVVLYFAQALRERIDKATRIHQVERMLARTDPCSTTDFMLLICHNTLLPHIQITQFAAIQAAVDNTATARRIHVIDLALRSGMHLAVLMQALSERKTEVVDLLKVTAVNTFERGMVEESGRRLAKFAESMGVNLSFNVILVNDIADVKGESFDIEDGEAVVVYGSMALMTMISRQDSLDRLMRVFGTLNPSAMVITEIEANLNAPPFVSRFTDALFFYSSVFDCLDTCMANEKEVKMLMEQHLRQGIKNILSTDGHERTMRSVKIDVWRAFFARHRMVEVGLSESSLNQAKLVAAQHPYGRFSMLKHDGKCLLVGWIGTPLLSLSVWKFR</sequence>
<dbReference type="Proteomes" id="UP001057402">
    <property type="component" value="Chromosome 8"/>
</dbReference>